<dbReference type="InterPro" id="IPR042244">
    <property type="entry name" value="HypD_2_sf"/>
</dbReference>
<dbReference type="PANTHER" id="PTHR30149">
    <property type="entry name" value="HYDROGENASE PROTEIN ASSEMBLY PROTEIN HYPD"/>
    <property type="match status" value="1"/>
</dbReference>
<evidence type="ECO:0000313" key="5">
    <source>
        <dbReference type="Proteomes" id="UP000002730"/>
    </source>
</evidence>
<organism evidence="4 5">
    <name type="scientific">Clostridium cellulovorans (strain ATCC 35296 / DSM 3052 / OCM 3 / 743B)</name>
    <dbReference type="NCBI Taxonomy" id="573061"/>
    <lineage>
        <taxon>Bacteria</taxon>
        <taxon>Bacillati</taxon>
        <taxon>Bacillota</taxon>
        <taxon>Clostridia</taxon>
        <taxon>Eubacteriales</taxon>
        <taxon>Clostridiaceae</taxon>
        <taxon>Clostridium</taxon>
    </lineage>
</organism>
<evidence type="ECO:0000313" key="4">
    <source>
        <dbReference type="EMBL" id="ADL50917.1"/>
    </source>
</evidence>
<comment type="similarity">
    <text evidence="1">Belongs to the HypD family.</text>
</comment>
<proteinExistence type="inferred from homology"/>
<dbReference type="EMBL" id="CP002160">
    <property type="protein sequence ID" value="ADL50917.1"/>
    <property type="molecule type" value="Genomic_DNA"/>
</dbReference>
<protein>
    <submittedName>
        <fullName evidence="4">Hydrogenase expression/formation protein HypD</fullName>
    </submittedName>
</protein>
<dbReference type="Gene3D" id="6.10.20.100">
    <property type="match status" value="1"/>
</dbReference>
<dbReference type="InterPro" id="IPR042243">
    <property type="entry name" value="HypD_1"/>
</dbReference>
<dbReference type="PANTHER" id="PTHR30149:SF0">
    <property type="entry name" value="HYDROGENASE MATURATION FACTOR HYPD"/>
    <property type="match status" value="1"/>
</dbReference>
<dbReference type="AlphaFoldDB" id="D9SUL2"/>
<dbReference type="HOGENOM" id="CLU_048562_1_0_9"/>
<evidence type="ECO:0000256" key="2">
    <source>
        <dbReference type="ARBA" id="ARBA00022723"/>
    </source>
</evidence>
<dbReference type="STRING" id="573061.Clocel_1161"/>
<name>D9SUL2_CLOC7</name>
<dbReference type="Proteomes" id="UP000002730">
    <property type="component" value="Chromosome"/>
</dbReference>
<gene>
    <name evidence="4" type="ordered locus">Clocel_1161</name>
</gene>
<dbReference type="GO" id="GO:0005506">
    <property type="term" value="F:iron ion binding"/>
    <property type="evidence" value="ECO:0007669"/>
    <property type="project" value="TreeGrafter"/>
</dbReference>
<keyword evidence="5" id="KW-1185">Reference proteome</keyword>
<dbReference type="GO" id="GO:0051539">
    <property type="term" value="F:4 iron, 4 sulfur cluster binding"/>
    <property type="evidence" value="ECO:0007669"/>
    <property type="project" value="TreeGrafter"/>
</dbReference>
<dbReference type="KEGG" id="ccb:Clocel_1161"/>
<evidence type="ECO:0000256" key="3">
    <source>
        <dbReference type="ARBA" id="ARBA00023004"/>
    </source>
</evidence>
<dbReference type="OrthoDB" id="9770424at2"/>
<dbReference type="RefSeq" id="WP_010076229.1">
    <property type="nucleotide sequence ID" value="NC_014393.1"/>
</dbReference>
<keyword evidence="2" id="KW-0479">Metal-binding</keyword>
<reference evidence="4 5" key="1">
    <citation type="submission" date="2010-08" db="EMBL/GenBank/DDBJ databases">
        <title>Complete sequence of Clostridium cellulovorans 743B.</title>
        <authorList>
            <consortium name="US DOE Joint Genome Institute"/>
            <person name="Lucas S."/>
            <person name="Copeland A."/>
            <person name="Lapidus A."/>
            <person name="Cheng J.-F."/>
            <person name="Bruce D."/>
            <person name="Goodwin L."/>
            <person name="Pitluck S."/>
            <person name="Chertkov O."/>
            <person name="Detter J.C."/>
            <person name="Han C."/>
            <person name="Tapia R."/>
            <person name="Land M."/>
            <person name="Hauser L."/>
            <person name="Chang Y.-J."/>
            <person name="Jeffries C."/>
            <person name="Kyrpides N."/>
            <person name="Ivanova N."/>
            <person name="Mikhailova N."/>
            <person name="Hemme C.L."/>
            <person name="Woyke T."/>
        </authorList>
    </citation>
    <scope>NUCLEOTIDE SEQUENCE [LARGE SCALE GENOMIC DNA]</scope>
    <source>
        <strain evidence="5">ATCC 35296 / DSM 3052 / OCM 3 / 743B</strain>
    </source>
</reference>
<dbReference type="PIRSF" id="PIRSF005622">
    <property type="entry name" value="Hydrgn_mat_hypD"/>
    <property type="match status" value="1"/>
</dbReference>
<sequence>MKSLEIDREIRIMEICGTHTTTILKSGIRKLLPPNIKLISGPGCPVCVTSQGYIDAAINLSEKENLIITTFGDMLNVPGSIPFEDKDGLLNNENSDNPSNIRNIIQDQYGDKGNTFIFKDINFNTKANSLMNQRAKGKDVRVIYSPLEALNIAKKNPNKEVVFLAIGFETTAPTIALTIEQAYQENIRNFSAFTSLKTMPEAIKGLISDKEINVDGVICPGHVSTIIGENAFKFMSEELHMPSVIAGFEDRDVLIAVCLLVDMIRENKHELKNIYGSVVKLEGNKKAKELINKVLNVVDSNWRGLGEIKNSGLAISDKYKAFDAVIKFNIKVQEALSASGCICGSILKGQKTPEDCKLFGKKCTPYSPLGVCMVSKEGTCGIHYKYLNDQ</sequence>
<dbReference type="NCBIfam" id="TIGR00075">
    <property type="entry name" value="hypD"/>
    <property type="match status" value="1"/>
</dbReference>
<accession>D9SUL2</accession>
<keyword evidence="3" id="KW-0408">Iron</keyword>
<dbReference type="Pfam" id="PF01924">
    <property type="entry name" value="HypD"/>
    <property type="match status" value="2"/>
</dbReference>
<dbReference type="InterPro" id="IPR002780">
    <property type="entry name" value="Hyd_form_HypD"/>
</dbReference>
<evidence type="ECO:0000256" key="1">
    <source>
        <dbReference type="ARBA" id="ARBA00007888"/>
    </source>
</evidence>
<dbReference type="eggNOG" id="COG0409">
    <property type="taxonomic scope" value="Bacteria"/>
</dbReference>
<dbReference type="GO" id="GO:0070025">
    <property type="term" value="F:carbon monoxide binding"/>
    <property type="evidence" value="ECO:0007669"/>
    <property type="project" value="TreeGrafter"/>
</dbReference>
<dbReference type="Gene3D" id="3.40.50.11750">
    <property type="entry name" value="HypD, alpha/beta domain 1"/>
    <property type="match status" value="2"/>
</dbReference>
<dbReference type="GO" id="GO:0051604">
    <property type="term" value="P:protein maturation"/>
    <property type="evidence" value="ECO:0007669"/>
    <property type="project" value="TreeGrafter"/>
</dbReference>